<proteinExistence type="predicted"/>
<evidence type="ECO:0000313" key="1">
    <source>
        <dbReference type="EMBL" id="VEU80009.1"/>
    </source>
</evidence>
<gene>
    <name evidence="1" type="ORF">NCTC10138_00362</name>
</gene>
<accession>A0A449BC39</accession>
<dbReference type="STRING" id="1278311.GCA_000428705_00395"/>
<dbReference type="PANTHER" id="PTHR40056:SF1">
    <property type="entry name" value="DUF1836 DOMAIN-CONTAINING PROTEIN"/>
    <property type="match status" value="1"/>
</dbReference>
<dbReference type="PANTHER" id="PTHR40056">
    <property type="entry name" value="HYPOTHETICAL CYTOSOLIC PROTEIN"/>
    <property type="match status" value="1"/>
</dbReference>
<organism evidence="1 2">
    <name type="scientific">Haploplasma axanthum</name>
    <name type="common">Acholeplasma axanthum</name>
    <dbReference type="NCBI Taxonomy" id="29552"/>
    <lineage>
        <taxon>Bacteria</taxon>
        <taxon>Bacillati</taxon>
        <taxon>Mycoplasmatota</taxon>
        <taxon>Mollicutes</taxon>
        <taxon>Acholeplasmatales</taxon>
        <taxon>Acholeplasmataceae</taxon>
        <taxon>Haploplasma</taxon>
    </lineage>
</organism>
<dbReference type="Pfam" id="PF08876">
    <property type="entry name" value="DUF1836"/>
    <property type="match status" value="1"/>
</dbReference>
<protein>
    <submittedName>
        <fullName evidence="1">Domain of uncharacterized function (DUF1836)</fullName>
    </submittedName>
</protein>
<reference evidence="1 2" key="1">
    <citation type="submission" date="2019-01" db="EMBL/GenBank/DDBJ databases">
        <authorList>
            <consortium name="Pathogen Informatics"/>
        </authorList>
    </citation>
    <scope>NUCLEOTIDE SEQUENCE [LARGE SCALE GENOMIC DNA]</scope>
    <source>
        <strain evidence="1 2">NCTC10138</strain>
    </source>
</reference>
<dbReference type="Proteomes" id="UP000289841">
    <property type="component" value="Chromosome"/>
</dbReference>
<dbReference type="KEGG" id="aaxa:NCTC10138_00362"/>
<name>A0A449BC39_HAPAX</name>
<dbReference type="InterPro" id="IPR014975">
    <property type="entry name" value="DUF1836"/>
</dbReference>
<evidence type="ECO:0000313" key="2">
    <source>
        <dbReference type="Proteomes" id="UP000289841"/>
    </source>
</evidence>
<sequence length="190" mass="21740">MDDIKDWITTIESIKLPRWDDLPNIDLYVDQVIEYITEQVGLIFITSPGTFDKILTASMVNNYVKNSIMPAPIKKKYSKDHVAFIIAITVLKQVSSLASLSNGIRYITNKFGKVEAFNLLITYLENSLRAMIAEINGAPDVKYFQEPLEIDLLPLKTTTIAFASKMMSEYLLNQLKQTNGEKEKKWERLQ</sequence>
<keyword evidence="2" id="KW-1185">Reference proteome</keyword>
<dbReference type="AlphaFoldDB" id="A0A449BC39"/>
<dbReference type="OrthoDB" id="3191472at2"/>
<dbReference type="EMBL" id="LR215048">
    <property type="protein sequence ID" value="VEU80009.1"/>
    <property type="molecule type" value="Genomic_DNA"/>
</dbReference>